<feature type="compositionally biased region" description="Low complexity" evidence="1">
    <location>
        <begin position="462"/>
        <end position="474"/>
    </location>
</feature>
<keyword evidence="3" id="KW-1185">Reference proteome</keyword>
<dbReference type="Proteomes" id="UP001054857">
    <property type="component" value="Unassembled WGS sequence"/>
</dbReference>
<feature type="region of interest" description="Disordered" evidence="1">
    <location>
        <begin position="669"/>
        <end position="737"/>
    </location>
</feature>
<feature type="region of interest" description="Disordered" evidence="1">
    <location>
        <begin position="864"/>
        <end position="900"/>
    </location>
</feature>
<protein>
    <submittedName>
        <fullName evidence="2">Uncharacterized protein</fullName>
    </submittedName>
</protein>
<feature type="compositionally biased region" description="Gly residues" evidence="1">
    <location>
        <begin position="283"/>
        <end position="296"/>
    </location>
</feature>
<feature type="non-terminal residue" evidence="2">
    <location>
        <position position="1022"/>
    </location>
</feature>
<dbReference type="AlphaFoldDB" id="A0AAD3DR82"/>
<feature type="compositionally biased region" description="Low complexity" evidence="1">
    <location>
        <begin position="1"/>
        <end position="16"/>
    </location>
</feature>
<comment type="caution">
    <text evidence="2">The sequence shown here is derived from an EMBL/GenBank/DDBJ whole genome shotgun (WGS) entry which is preliminary data.</text>
</comment>
<reference evidence="2 3" key="1">
    <citation type="journal article" date="2021" name="Sci. Rep.">
        <title>Genome sequencing of the multicellular alga Astrephomene provides insights into convergent evolution of germ-soma differentiation.</title>
        <authorList>
            <person name="Yamashita S."/>
            <person name="Yamamoto K."/>
            <person name="Matsuzaki R."/>
            <person name="Suzuki S."/>
            <person name="Yamaguchi H."/>
            <person name="Hirooka S."/>
            <person name="Minakuchi Y."/>
            <person name="Miyagishima S."/>
            <person name="Kawachi M."/>
            <person name="Toyoda A."/>
            <person name="Nozaki H."/>
        </authorList>
    </citation>
    <scope>NUCLEOTIDE SEQUENCE [LARGE SCALE GENOMIC DNA]</scope>
    <source>
        <strain evidence="2 3">NIES-4017</strain>
    </source>
</reference>
<feature type="compositionally biased region" description="Low complexity" evidence="1">
    <location>
        <begin position="819"/>
        <end position="848"/>
    </location>
</feature>
<feature type="compositionally biased region" description="Pro residues" evidence="1">
    <location>
        <begin position="475"/>
        <end position="487"/>
    </location>
</feature>
<feature type="compositionally biased region" description="Low complexity" evidence="1">
    <location>
        <begin position="624"/>
        <end position="636"/>
    </location>
</feature>
<evidence type="ECO:0000313" key="2">
    <source>
        <dbReference type="EMBL" id="GFR46570.1"/>
    </source>
</evidence>
<feature type="compositionally biased region" description="Low complexity" evidence="1">
    <location>
        <begin position="237"/>
        <end position="249"/>
    </location>
</feature>
<feature type="region of interest" description="Disordered" evidence="1">
    <location>
        <begin position="805"/>
        <end position="848"/>
    </location>
</feature>
<feature type="region of interest" description="Disordered" evidence="1">
    <location>
        <begin position="921"/>
        <end position="1022"/>
    </location>
</feature>
<feature type="region of interest" description="Disordered" evidence="1">
    <location>
        <begin position="198"/>
        <end position="636"/>
    </location>
</feature>
<evidence type="ECO:0000256" key="1">
    <source>
        <dbReference type="SAM" id="MobiDB-lite"/>
    </source>
</evidence>
<evidence type="ECO:0000313" key="3">
    <source>
        <dbReference type="Proteomes" id="UP001054857"/>
    </source>
</evidence>
<feature type="compositionally biased region" description="Pro residues" evidence="1">
    <location>
        <begin position="436"/>
        <end position="447"/>
    </location>
</feature>
<gene>
    <name evidence="2" type="ORF">Agub_g8168</name>
</gene>
<feature type="compositionally biased region" description="Low complexity" evidence="1">
    <location>
        <begin position="325"/>
        <end position="339"/>
    </location>
</feature>
<feature type="compositionally biased region" description="Acidic residues" evidence="1">
    <location>
        <begin position="720"/>
        <end position="732"/>
    </location>
</feature>
<feature type="compositionally biased region" description="Low complexity" evidence="1">
    <location>
        <begin position="921"/>
        <end position="943"/>
    </location>
</feature>
<organism evidence="2 3">
    <name type="scientific">Astrephomene gubernaculifera</name>
    <dbReference type="NCBI Taxonomy" id="47775"/>
    <lineage>
        <taxon>Eukaryota</taxon>
        <taxon>Viridiplantae</taxon>
        <taxon>Chlorophyta</taxon>
        <taxon>core chlorophytes</taxon>
        <taxon>Chlorophyceae</taxon>
        <taxon>CS clade</taxon>
        <taxon>Chlamydomonadales</taxon>
        <taxon>Astrephomenaceae</taxon>
        <taxon>Astrephomene</taxon>
    </lineage>
</organism>
<accession>A0AAD3DR82</accession>
<dbReference type="EMBL" id="BMAR01000014">
    <property type="protein sequence ID" value="GFR46570.1"/>
    <property type="molecule type" value="Genomic_DNA"/>
</dbReference>
<feature type="compositionally biased region" description="Basic and acidic residues" evidence="1">
    <location>
        <begin position="681"/>
        <end position="691"/>
    </location>
</feature>
<feature type="compositionally biased region" description="Basic residues" evidence="1">
    <location>
        <begin position="137"/>
        <end position="152"/>
    </location>
</feature>
<feature type="compositionally biased region" description="Low complexity" evidence="1">
    <location>
        <begin position="200"/>
        <end position="209"/>
    </location>
</feature>
<feature type="compositionally biased region" description="Low complexity" evidence="1">
    <location>
        <begin position="115"/>
        <end position="136"/>
    </location>
</feature>
<feature type="region of interest" description="Disordered" evidence="1">
    <location>
        <begin position="115"/>
        <end position="171"/>
    </location>
</feature>
<feature type="compositionally biased region" description="Basic and acidic residues" evidence="1">
    <location>
        <begin position="43"/>
        <end position="57"/>
    </location>
</feature>
<proteinExistence type="predicted"/>
<feature type="region of interest" description="Disordered" evidence="1">
    <location>
        <begin position="762"/>
        <end position="786"/>
    </location>
</feature>
<name>A0AAD3DR82_9CHLO</name>
<feature type="compositionally biased region" description="Low complexity" evidence="1">
    <location>
        <begin position="763"/>
        <end position="773"/>
    </location>
</feature>
<feature type="region of interest" description="Disordered" evidence="1">
    <location>
        <begin position="1"/>
        <end position="65"/>
    </location>
</feature>
<feature type="compositionally biased region" description="Pro residues" evidence="1">
    <location>
        <begin position="592"/>
        <end position="606"/>
    </location>
</feature>
<sequence>MAPNSSPGLPKPSKSSKSSKRPAAAQETSDPARGLPVPLPDVDSLKRPRLKESEEGVRQIPPAMLLPASEAAAGFLCRTEAEPGPQAPTEERGQVVGCGSVEYVLHGRGDGSAVASLRPLAAPTAPRAASPGAAPARQRKKHKGSSSKRRHREAAAAASAAAPVPPPGAAGARVELAAALQTGVGPGLEQLPALVAQPERQQAAAAARACQVGEGGSGAPRVKEGQCPQAPPPAAPPALAALAGQATTADVMARSWEPLHAASASDPLLPHQPPPSQHPHPRPGGGGAGGAGGPPQGGESSAGAAPVLPDSQPDSNCSDQTRVVPAGAAAGASAEPAGSLQEEGREGRAGGEGPAVDRGGGRGGQRQAGQRAEKVLSLPQQGRRGMVGPLGRSGGEATTQRSPCKPAPNRSSAPAELTRPQAHDAAAGGAGVTPGSVPPAPPPPAPPATKQAGGPTEGSAAGGAITQQQQAATPKPSPPRPVPPAAAPSPRALGSAESGAAGVAGRQEPGPPHAAAPAAVLQSAPAPAAAAAPAPADPQLPGGVPGRDCRPQAADCPPPAPREHKKRGKHKKSKQRSRGGGAADGATDEPPRALPAPDQPPPPEPPASRKSPCRTASRRRRRAATAAPSGSAGALALRHVPLSPGYEVRPNEVAAVKRKLAAAACGLAGAAGGGGAQVVKRKGEAEADSPRRRLFRSFLEQRGDPGSSMQAPPPLPPQPAEDELAAEWCEPELEPHYQDGAWRPFSAADDVVPPLLLAPPCPAGAQAAGAAAQRPTGREHPVDTPGGGILLRLVNAAIASRSGAHVAAPAAPHRPPAPGVTATAAASQPTQPAAKDTPPAPASDAAAATAAAAAAGPLLKSAAAQVSEPARAPPPAAAPATVRSDPAPAPAAEPQCGPSTTAAPVPYGGCVRHPAPQHAAEGAAAAEAAAATAAPGTTTAPCAAQPPQPPQPSQRDVAEGEGCKGGPGDLQEGEEAADAPASQPDSRCSGGPEVSLAVWVRSEPGGGGAAWGSWRGGECDVG</sequence>
<feature type="compositionally biased region" description="Polar residues" evidence="1">
    <location>
        <begin position="312"/>
        <end position="321"/>
    </location>
</feature>
<feature type="compositionally biased region" description="Low complexity" evidence="1">
    <location>
        <begin position="515"/>
        <end position="534"/>
    </location>
</feature>
<feature type="compositionally biased region" description="Low complexity" evidence="1">
    <location>
        <begin position="488"/>
        <end position="505"/>
    </location>
</feature>
<feature type="compositionally biased region" description="Basic residues" evidence="1">
    <location>
        <begin position="563"/>
        <end position="577"/>
    </location>
</feature>
<feature type="compositionally biased region" description="Low complexity" evidence="1">
    <location>
        <begin position="297"/>
        <end position="306"/>
    </location>
</feature>